<proteinExistence type="predicted"/>
<comment type="caution">
    <text evidence="1">The sequence shown here is derived from an EMBL/GenBank/DDBJ whole genome shotgun (WGS) entry which is preliminary data.</text>
</comment>
<protein>
    <submittedName>
        <fullName evidence="1">14129_t:CDS:1</fullName>
    </submittedName>
</protein>
<name>A0ACA9M5D5_9GLOM</name>
<organism evidence="1 2">
    <name type="scientific">Dentiscutata heterogama</name>
    <dbReference type="NCBI Taxonomy" id="1316150"/>
    <lineage>
        <taxon>Eukaryota</taxon>
        <taxon>Fungi</taxon>
        <taxon>Fungi incertae sedis</taxon>
        <taxon>Mucoromycota</taxon>
        <taxon>Glomeromycotina</taxon>
        <taxon>Glomeromycetes</taxon>
        <taxon>Diversisporales</taxon>
        <taxon>Gigasporaceae</taxon>
        <taxon>Dentiscutata</taxon>
    </lineage>
</organism>
<gene>
    <name evidence="1" type="ORF">DHETER_LOCUS5903</name>
</gene>
<keyword evidence="2" id="KW-1185">Reference proteome</keyword>
<feature type="non-terminal residue" evidence="1">
    <location>
        <position position="1"/>
    </location>
</feature>
<reference evidence="1" key="1">
    <citation type="submission" date="2021-06" db="EMBL/GenBank/DDBJ databases">
        <authorList>
            <person name="Kallberg Y."/>
            <person name="Tangrot J."/>
            <person name="Rosling A."/>
        </authorList>
    </citation>
    <scope>NUCLEOTIDE SEQUENCE</scope>
    <source>
        <strain evidence="1">IL203A</strain>
    </source>
</reference>
<dbReference type="Proteomes" id="UP000789702">
    <property type="component" value="Unassembled WGS sequence"/>
</dbReference>
<accession>A0ACA9M5D5</accession>
<feature type="non-terminal residue" evidence="1">
    <location>
        <position position="107"/>
    </location>
</feature>
<evidence type="ECO:0000313" key="1">
    <source>
        <dbReference type="EMBL" id="CAG8567187.1"/>
    </source>
</evidence>
<sequence>MSHAGEEIANSVNRTAVCKYCVDYYGYLQALLTSKVTNVVNSCLAHLYKCSYFANKFSDEEITLSNKILEEVTKKIIQAQITIAQQDLQGIIIAFDRWKNIVKQKLI</sequence>
<evidence type="ECO:0000313" key="2">
    <source>
        <dbReference type="Proteomes" id="UP000789702"/>
    </source>
</evidence>
<dbReference type="EMBL" id="CAJVPU010006971">
    <property type="protein sequence ID" value="CAG8567187.1"/>
    <property type="molecule type" value="Genomic_DNA"/>
</dbReference>